<reference evidence="5" key="1">
    <citation type="submission" date="2022-10" db="EMBL/GenBank/DDBJ databases">
        <title>Genome assembly of Pristionchus species.</title>
        <authorList>
            <person name="Yoshida K."/>
            <person name="Sommer R.J."/>
        </authorList>
    </citation>
    <scope>NUCLEOTIDE SEQUENCE [LARGE SCALE GENOMIC DNA]</scope>
    <source>
        <strain evidence="3 5">RS5460</strain>
    </source>
</reference>
<dbReference type="SMART" id="SM00254">
    <property type="entry name" value="ShKT"/>
    <property type="match status" value="3"/>
</dbReference>
<evidence type="ECO:0000256" key="1">
    <source>
        <dbReference type="SAM" id="SignalP"/>
    </source>
</evidence>
<dbReference type="EMBL" id="BTRK01000003">
    <property type="protein sequence ID" value="GMR40147.1"/>
    <property type="molecule type" value="Genomic_DNA"/>
</dbReference>
<feature type="domain" description="ShKT" evidence="2">
    <location>
        <begin position="118"/>
        <end position="158"/>
    </location>
</feature>
<protein>
    <recommendedName>
        <fullName evidence="2">ShKT domain-containing protein</fullName>
    </recommendedName>
</protein>
<dbReference type="Pfam" id="PF01549">
    <property type="entry name" value="ShK"/>
    <property type="match status" value="3"/>
</dbReference>
<dbReference type="PANTHER" id="PTHR46707">
    <property type="entry name" value="PROTEIN CBG07468"/>
    <property type="match status" value="1"/>
</dbReference>
<comment type="caution">
    <text evidence="4">The sequence shown here is derived from an EMBL/GenBank/DDBJ whole genome shotgun (WGS) entry which is preliminary data.</text>
</comment>
<name>A0AAN4ZF91_9BILA</name>
<dbReference type="Gene3D" id="1.10.10.1940">
    <property type="match status" value="2"/>
</dbReference>
<gene>
    <name evidence="3" type="ORF">PMAYCL1PPCAC_10342</name>
    <name evidence="4" type="ORF">PMAYCL1PPCAC_10343</name>
</gene>
<feature type="non-terminal residue" evidence="4">
    <location>
        <position position="1"/>
    </location>
</feature>
<feature type="domain" description="ShKT" evidence="2">
    <location>
        <begin position="71"/>
        <end position="107"/>
    </location>
</feature>
<organism evidence="4 5">
    <name type="scientific">Pristionchus mayeri</name>
    <dbReference type="NCBI Taxonomy" id="1317129"/>
    <lineage>
        <taxon>Eukaryota</taxon>
        <taxon>Metazoa</taxon>
        <taxon>Ecdysozoa</taxon>
        <taxon>Nematoda</taxon>
        <taxon>Chromadorea</taxon>
        <taxon>Rhabditida</taxon>
        <taxon>Rhabditina</taxon>
        <taxon>Diplogasteromorpha</taxon>
        <taxon>Diplogasteroidea</taxon>
        <taxon>Neodiplogasteridae</taxon>
        <taxon>Pristionchus</taxon>
    </lineage>
</organism>
<feature type="chain" id="PRO_5044710153" description="ShKT domain-containing protein" evidence="1">
    <location>
        <begin position="16"/>
        <end position="255"/>
    </location>
</feature>
<keyword evidence="5" id="KW-1185">Reference proteome</keyword>
<evidence type="ECO:0000259" key="2">
    <source>
        <dbReference type="SMART" id="SM00254"/>
    </source>
</evidence>
<evidence type="ECO:0000313" key="3">
    <source>
        <dbReference type="EMBL" id="GMR40147.1"/>
    </source>
</evidence>
<dbReference type="AlphaFoldDB" id="A0AAN4ZF91"/>
<dbReference type="EMBL" id="BTRK01000003">
    <property type="protein sequence ID" value="GMR40148.1"/>
    <property type="molecule type" value="Genomic_DNA"/>
</dbReference>
<dbReference type="InterPro" id="IPR003582">
    <property type="entry name" value="ShKT_dom"/>
</dbReference>
<sequence>LLSALLLALFHAVFSQCTGADSSSCPKWIANGYCTNTAASMEMRKLYCGVGCGFCFRNGTQTAAGGGSTVTCVDNNANCASWAADGFCTSTANSPAMKNQFCCKTCASATTTTPTVATDGNANCARWSSDATIAYCASTTVTKAQKTLYCAKTCAFEITPNADCALYTLTGTTFARGTPSNRTTAPGTAVASGAVAGTTTLSRAFAADKCTITLYTEAAGTTALTPTMVGTATTNFFTVAAANNGALSYSCVCTA</sequence>
<feature type="signal peptide" evidence="1">
    <location>
        <begin position="1"/>
        <end position="15"/>
    </location>
</feature>
<dbReference type="Proteomes" id="UP001328107">
    <property type="component" value="Unassembled WGS sequence"/>
</dbReference>
<proteinExistence type="predicted"/>
<evidence type="ECO:0000313" key="4">
    <source>
        <dbReference type="EMBL" id="GMR40148.1"/>
    </source>
</evidence>
<reference evidence="4" key="2">
    <citation type="submission" date="2023-06" db="EMBL/GenBank/DDBJ databases">
        <title>Genome assembly of Pristionchus species.</title>
        <authorList>
            <person name="Yoshida K."/>
            <person name="Sommer R.J."/>
        </authorList>
    </citation>
    <scope>NUCLEOTIDE SEQUENCE</scope>
    <source>
        <strain evidence="4">RS5460</strain>
    </source>
</reference>
<evidence type="ECO:0000313" key="5">
    <source>
        <dbReference type="Proteomes" id="UP001328107"/>
    </source>
</evidence>
<accession>A0AAN4ZF91</accession>
<dbReference type="PANTHER" id="PTHR46707:SF1">
    <property type="entry name" value="COEXPRESSED WITH POLYCYSTINS-RELATED"/>
    <property type="match status" value="1"/>
</dbReference>
<feature type="domain" description="ShKT" evidence="2">
    <location>
        <begin position="16"/>
        <end position="56"/>
    </location>
</feature>
<keyword evidence="1" id="KW-0732">Signal</keyword>